<organism evidence="5 6">
    <name type="scientific">Cellulomonas fulva</name>
    <dbReference type="NCBI Taxonomy" id="2835530"/>
    <lineage>
        <taxon>Bacteria</taxon>
        <taxon>Bacillati</taxon>
        <taxon>Actinomycetota</taxon>
        <taxon>Actinomycetes</taxon>
        <taxon>Micrococcales</taxon>
        <taxon>Cellulomonadaceae</taxon>
        <taxon>Cellulomonas</taxon>
    </lineage>
</organism>
<feature type="modified residue" description="N6-(pyridoxal phosphate)lysine" evidence="2">
    <location>
        <position position="38"/>
    </location>
</feature>
<dbReference type="PROSITE" id="PS01211">
    <property type="entry name" value="UPF0001"/>
    <property type="match status" value="1"/>
</dbReference>
<keyword evidence="1 2" id="KW-0663">Pyridoxal phosphate</keyword>
<dbReference type="Gene3D" id="3.20.20.10">
    <property type="entry name" value="Alanine racemase"/>
    <property type="match status" value="1"/>
</dbReference>
<feature type="domain" description="Alanine racemase N-terminal" evidence="4">
    <location>
        <begin position="69"/>
        <end position="252"/>
    </location>
</feature>
<evidence type="ECO:0000259" key="4">
    <source>
        <dbReference type="Pfam" id="PF01168"/>
    </source>
</evidence>
<dbReference type="RefSeq" id="WP_214352313.1">
    <property type="nucleotide sequence ID" value="NZ_JAHBOH010000002.1"/>
</dbReference>
<dbReference type="NCBIfam" id="TIGR00044">
    <property type="entry name" value="YggS family pyridoxal phosphate-dependent enzyme"/>
    <property type="match status" value="1"/>
</dbReference>
<evidence type="ECO:0000313" key="5">
    <source>
        <dbReference type="EMBL" id="MBT0995397.1"/>
    </source>
</evidence>
<dbReference type="PANTHER" id="PTHR10146">
    <property type="entry name" value="PROLINE SYNTHETASE CO-TRANSCRIBED BACTERIAL HOMOLOG PROTEIN"/>
    <property type="match status" value="1"/>
</dbReference>
<comment type="similarity">
    <text evidence="2 3">Belongs to the pyridoxal phosphate-binding protein YggS/PROSC family.</text>
</comment>
<dbReference type="Proteomes" id="UP000722125">
    <property type="component" value="Unassembled WGS sequence"/>
</dbReference>
<accession>A0ABS5U218</accession>
<evidence type="ECO:0000256" key="1">
    <source>
        <dbReference type="ARBA" id="ARBA00022898"/>
    </source>
</evidence>
<comment type="caution">
    <text evidence="5">The sequence shown here is derived from an EMBL/GenBank/DDBJ whole genome shotgun (WGS) entry which is preliminary data.</text>
</comment>
<proteinExistence type="inferred from homology"/>
<dbReference type="EMBL" id="JAHBOH010000002">
    <property type="protein sequence ID" value="MBT0995397.1"/>
    <property type="molecule type" value="Genomic_DNA"/>
</dbReference>
<evidence type="ECO:0000313" key="6">
    <source>
        <dbReference type="Proteomes" id="UP000722125"/>
    </source>
</evidence>
<dbReference type="PANTHER" id="PTHR10146:SF14">
    <property type="entry name" value="PYRIDOXAL PHOSPHATE HOMEOSTASIS PROTEIN"/>
    <property type="match status" value="1"/>
</dbReference>
<keyword evidence="6" id="KW-1185">Reference proteome</keyword>
<evidence type="ECO:0000256" key="2">
    <source>
        <dbReference type="HAMAP-Rule" id="MF_02087"/>
    </source>
</evidence>
<protein>
    <recommendedName>
        <fullName evidence="2">Pyridoxal phosphate homeostasis protein</fullName>
        <shortName evidence="2">PLP homeostasis protein</shortName>
    </recommendedName>
</protein>
<comment type="function">
    <text evidence="2">Pyridoxal 5'-phosphate (PLP)-binding protein, which is involved in PLP homeostasis.</text>
</comment>
<dbReference type="InterPro" id="IPR011078">
    <property type="entry name" value="PyrdxlP_homeostasis"/>
</dbReference>
<dbReference type="Pfam" id="PF01168">
    <property type="entry name" value="Ala_racemase_N"/>
    <property type="match status" value="1"/>
</dbReference>
<evidence type="ECO:0000256" key="3">
    <source>
        <dbReference type="RuleBase" id="RU004514"/>
    </source>
</evidence>
<name>A0ABS5U218_9CELL</name>
<dbReference type="InterPro" id="IPR001608">
    <property type="entry name" value="Ala_racemase_N"/>
</dbReference>
<gene>
    <name evidence="5" type="ORF">KIN34_13995</name>
</gene>
<dbReference type="HAMAP" id="MF_02087">
    <property type="entry name" value="PLP_homeostasis"/>
    <property type="match status" value="1"/>
</dbReference>
<reference evidence="5 6" key="1">
    <citation type="submission" date="2021-05" db="EMBL/GenBank/DDBJ databases">
        <title>Description of Cellulomonas sp. DKR-3 sp. nov.</title>
        <authorList>
            <person name="Dahal R.H."/>
            <person name="Chaudhary D.K."/>
        </authorList>
    </citation>
    <scope>NUCLEOTIDE SEQUENCE [LARGE SCALE GENOMIC DNA]</scope>
    <source>
        <strain evidence="5 6">DKR-3</strain>
    </source>
</reference>
<dbReference type="PIRSF" id="PIRSF004848">
    <property type="entry name" value="YBL036c_PLPDEIII"/>
    <property type="match status" value="1"/>
</dbReference>
<dbReference type="SUPFAM" id="SSF51419">
    <property type="entry name" value="PLP-binding barrel"/>
    <property type="match status" value="1"/>
</dbReference>
<dbReference type="InterPro" id="IPR029066">
    <property type="entry name" value="PLP-binding_barrel"/>
</dbReference>
<sequence length="253" mass="25900">MEDDDVRERLAAVRDRVRRACEAAGRAPDAVTLLLASKAQPLAAVRAALEADADLRAAGLRAAGLRAAGPVPAPVLLGENRVQELVAKAPLLADLDPAWHFIGPLQSNKVNAVLRFARCVQTVAAPELADRLAARAAGLPAPLDVMVQVNVSGEPTKSGVAPSAARALALHVAALPGLRLTGFMTVGANSPDERVVAAGYDALRALRDEVVTGGAPGTAAADGLSMGMSRDLELAIAHGATVVRVGTAVFGSR</sequence>
<dbReference type="CDD" id="cd00635">
    <property type="entry name" value="PLPDE_III_YBL036c_like"/>
    <property type="match status" value="1"/>
</dbReference>